<evidence type="ECO:0000313" key="2">
    <source>
        <dbReference type="Ensembl" id="ENSLLEP00000038289.1"/>
    </source>
</evidence>
<evidence type="ECO:0000313" key="3">
    <source>
        <dbReference type="Proteomes" id="UP000694569"/>
    </source>
</evidence>
<dbReference type="Ensembl" id="ENSLLET00000039794.1">
    <property type="protein sequence ID" value="ENSLLEP00000038289.1"/>
    <property type="gene ID" value="ENSLLEG00000024286.1"/>
</dbReference>
<reference evidence="2" key="2">
    <citation type="submission" date="2025-09" db="UniProtKB">
        <authorList>
            <consortium name="Ensembl"/>
        </authorList>
    </citation>
    <scope>IDENTIFICATION</scope>
</reference>
<accession>A0A8C5QJH6</accession>
<keyword evidence="3" id="KW-1185">Reference proteome</keyword>
<proteinExistence type="predicted"/>
<dbReference type="OrthoDB" id="9909555at2759"/>
<reference evidence="2" key="1">
    <citation type="submission" date="2025-08" db="UniProtKB">
        <authorList>
            <consortium name="Ensembl"/>
        </authorList>
    </citation>
    <scope>IDENTIFICATION</scope>
</reference>
<feature type="compositionally biased region" description="Basic residues" evidence="1">
    <location>
        <begin position="34"/>
        <end position="48"/>
    </location>
</feature>
<dbReference type="AlphaFoldDB" id="A0A8C5QJH6"/>
<dbReference type="GeneTree" id="ENSGT00940000154669"/>
<sequence length="367" mass="41174">HLSVRHNLNPTLTLRILFYYRPGINTATSDFQHSKHPRPRRRRTRRGQSGRGSPQNYTGSSTPPPELIPIYNLSDRPLTDVENRILSRGLSFIRTSRLYPFTWEIEQFAFSRSLRLCDFFKTQVNDAQVVNNATSPFRLRSTFDPPATQASIKTFSRIVHADSERIFSNTYKSAHSPSNISGAERLALKDLATDHSITIRPADKGVGIVILRYSDYCNEILSQLSDSDTYAKCDSDPTMRFFNTIRETLETALDNGTISESLFSYLLVKNAKTPILYTLPKIHKNPLAPPGRPIVSAKFGLLEPLGKFLDSILKGPVMALHTCIRDSPEVLSTIQSITLSPDTLLATLNVKSLYTVIPHEAGIEAVR</sequence>
<dbReference type="Proteomes" id="UP000694569">
    <property type="component" value="Unplaced"/>
</dbReference>
<dbReference type="PANTHER" id="PTHR21301">
    <property type="entry name" value="REVERSE TRANSCRIPTASE"/>
    <property type="match status" value="1"/>
</dbReference>
<dbReference type="PANTHER" id="PTHR21301:SF10">
    <property type="entry name" value="REVERSE TRANSCRIPTASE DOMAIN-CONTAINING PROTEIN"/>
    <property type="match status" value="1"/>
</dbReference>
<evidence type="ECO:0000256" key="1">
    <source>
        <dbReference type="SAM" id="MobiDB-lite"/>
    </source>
</evidence>
<name>A0A8C5QJH6_9ANUR</name>
<feature type="region of interest" description="Disordered" evidence="1">
    <location>
        <begin position="29"/>
        <end position="68"/>
    </location>
</feature>
<organism evidence="2 3">
    <name type="scientific">Leptobrachium leishanense</name>
    <name type="common">Leishan spiny toad</name>
    <dbReference type="NCBI Taxonomy" id="445787"/>
    <lineage>
        <taxon>Eukaryota</taxon>
        <taxon>Metazoa</taxon>
        <taxon>Chordata</taxon>
        <taxon>Craniata</taxon>
        <taxon>Vertebrata</taxon>
        <taxon>Euteleostomi</taxon>
        <taxon>Amphibia</taxon>
        <taxon>Batrachia</taxon>
        <taxon>Anura</taxon>
        <taxon>Pelobatoidea</taxon>
        <taxon>Megophryidae</taxon>
        <taxon>Leptobrachium</taxon>
    </lineage>
</organism>
<protein>
    <submittedName>
        <fullName evidence="2">Uncharacterized protein</fullName>
    </submittedName>
</protein>